<dbReference type="PRINTS" id="PR00834">
    <property type="entry name" value="PROTEASES2C"/>
</dbReference>
<dbReference type="InterPro" id="IPR009003">
    <property type="entry name" value="Peptidase_S1_PA"/>
</dbReference>
<feature type="compositionally biased region" description="Polar residues" evidence="4">
    <location>
        <begin position="1"/>
        <end position="14"/>
    </location>
</feature>
<dbReference type="SMART" id="SM00228">
    <property type="entry name" value="PDZ"/>
    <property type="match status" value="1"/>
</dbReference>
<dbReference type="EMBL" id="FXZA01000006">
    <property type="protein sequence ID" value="SMX78776.1"/>
    <property type="molecule type" value="Genomic_DNA"/>
</dbReference>
<dbReference type="PANTHER" id="PTHR43343:SF3">
    <property type="entry name" value="PROTEASE DO-LIKE 8, CHLOROPLASTIC"/>
    <property type="match status" value="1"/>
</dbReference>
<feature type="compositionally biased region" description="Polar residues" evidence="4">
    <location>
        <begin position="189"/>
        <end position="200"/>
    </location>
</feature>
<dbReference type="PROSITE" id="PS50106">
    <property type="entry name" value="PDZ"/>
    <property type="match status" value="1"/>
</dbReference>
<dbReference type="Pfam" id="PF13180">
    <property type="entry name" value="PDZ_2"/>
    <property type="match status" value="1"/>
</dbReference>
<feature type="region of interest" description="Disordered" evidence="4">
    <location>
        <begin position="1"/>
        <end position="336"/>
    </location>
</feature>
<dbReference type="OrthoDB" id="9758917at2"/>
<feature type="compositionally biased region" description="Low complexity" evidence="4">
    <location>
        <begin position="251"/>
        <end position="267"/>
    </location>
</feature>
<dbReference type="InterPro" id="IPR036034">
    <property type="entry name" value="PDZ_sf"/>
</dbReference>
<dbReference type="PANTHER" id="PTHR43343">
    <property type="entry name" value="PEPTIDASE S12"/>
    <property type="match status" value="1"/>
</dbReference>
<reference evidence="7" key="1">
    <citation type="submission" date="2017-03" db="EMBL/GenBank/DDBJ databases">
        <authorList>
            <person name="Monnet C."/>
        </authorList>
    </citation>
    <scope>NUCLEOTIDE SEQUENCE [LARGE SCALE GENOMIC DNA]</scope>
    <source>
        <strain evidence="7">Mu101</strain>
    </source>
</reference>
<keyword evidence="3 6" id="KW-0378">Hydrolase</keyword>
<feature type="compositionally biased region" description="Low complexity" evidence="4">
    <location>
        <begin position="122"/>
        <end position="187"/>
    </location>
</feature>
<evidence type="ECO:0000256" key="1">
    <source>
        <dbReference type="ARBA" id="ARBA00010541"/>
    </source>
</evidence>
<dbReference type="SUPFAM" id="SSF50156">
    <property type="entry name" value="PDZ domain-like"/>
    <property type="match status" value="1"/>
</dbReference>
<dbReference type="GO" id="GO:0006508">
    <property type="term" value="P:proteolysis"/>
    <property type="evidence" value="ECO:0007669"/>
    <property type="project" value="UniProtKB-KW"/>
</dbReference>
<keyword evidence="2 6" id="KW-0645">Protease</keyword>
<dbReference type="RefSeq" id="WP_145998871.1">
    <property type="nucleotide sequence ID" value="NZ_FXZA01000006.1"/>
</dbReference>
<dbReference type="AlphaFoldDB" id="A0A2H1IUB0"/>
<evidence type="ECO:0000256" key="3">
    <source>
        <dbReference type="ARBA" id="ARBA00022801"/>
    </source>
</evidence>
<evidence type="ECO:0000313" key="7">
    <source>
        <dbReference type="Proteomes" id="UP000234498"/>
    </source>
</evidence>
<evidence type="ECO:0000256" key="4">
    <source>
        <dbReference type="SAM" id="MobiDB-lite"/>
    </source>
</evidence>
<dbReference type="Gene3D" id="2.30.42.10">
    <property type="match status" value="1"/>
</dbReference>
<feature type="compositionally biased region" description="Polar residues" evidence="4">
    <location>
        <begin position="24"/>
        <end position="33"/>
    </location>
</feature>
<dbReference type="Pfam" id="PF13365">
    <property type="entry name" value="Trypsin_2"/>
    <property type="match status" value="1"/>
</dbReference>
<dbReference type="Gene3D" id="2.40.10.10">
    <property type="entry name" value="Trypsin-like serine proteases"/>
    <property type="match status" value="2"/>
</dbReference>
<dbReference type="GO" id="GO:0004252">
    <property type="term" value="F:serine-type endopeptidase activity"/>
    <property type="evidence" value="ECO:0007669"/>
    <property type="project" value="InterPro"/>
</dbReference>
<feature type="domain" description="PDZ" evidence="5">
    <location>
        <begin position="598"/>
        <end position="685"/>
    </location>
</feature>
<feature type="compositionally biased region" description="Polar residues" evidence="4">
    <location>
        <begin position="235"/>
        <end position="250"/>
    </location>
</feature>
<dbReference type="EC" id="3.4.21.-" evidence="6"/>
<dbReference type="InterPro" id="IPR043504">
    <property type="entry name" value="Peptidase_S1_PA_chymotrypsin"/>
</dbReference>
<dbReference type="InterPro" id="IPR001478">
    <property type="entry name" value="PDZ"/>
</dbReference>
<evidence type="ECO:0000259" key="5">
    <source>
        <dbReference type="PROSITE" id="PS50106"/>
    </source>
</evidence>
<protein>
    <submittedName>
        <fullName evidence="6">Putative serine protease PepD</fullName>
        <ecNumber evidence="6">3.4.21.-</ecNumber>
    </submittedName>
</protein>
<evidence type="ECO:0000256" key="2">
    <source>
        <dbReference type="ARBA" id="ARBA00022670"/>
    </source>
</evidence>
<accession>A0A2H1IUB0</accession>
<dbReference type="Proteomes" id="UP000234498">
    <property type="component" value="Unassembled WGS sequence"/>
</dbReference>
<evidence type="ECO:0000313" key="6">
    <source>
        <dbReference type="EMBL" id="SMX78776.1"/>
    </source>
</evidence>
<gene>
    <name evidence="6" type="ORF">BLIN101_01593</name>
</gene>
<proteinExistence type="inferred from homology"/>
<dbReference type="InterPro" id="IPR001940">
    <property type="entry name" value="Peptidase_S1C"/>
</dbReference>
<dbReference type="SUPFAM" id="SSF50494">
    <property type="entry name" value="Trypsin-like serine proteases"/>
    <property type="match status" value="1"/>
</dbReference>
<feature type="compositionally biased region" description="Gly residues" evidence="4">
    <location>
        <begin position="297"/>
        <end position="322"/>
    </location>
</feature>
<comment type="similarity">
    <text evidence="1">Belongs to the peptidase S1C family.</text>
</comment>
<dbReference type="InterPro" id="IPR051201">
    <property type="entry name" value="Chloro_Bact_Ser_Proteases"/>
</dbReference>
<sequence length="697" mass="70539">MNENNDSQDPNEVSRSARSDDQTPRPSANQHSGSAAEGRRSPSAGGYRGSGAEVPRTFPSQSNGPARVSPPVAPPQRRPDVPPTQAQNPVDGSPHRGGSPSQPSSPYQPGRQQAGQAGGQQPGQPTGQPGQMGQPVRPGQPGQTGQQGQPQQTSPYPPNGQQSAPYQPGSQQQAGQPGQHGHHSAQGNFGDQSQPDRQNVQPTQPQHQPPYGQPQQGGSPGHDGGSQPYPGHDGGSQSYPGQHGGSQSYLGQQNGPGQQNTPGQPTGSNSSTAVPVPGPYSSEFAAVGSPPGPGGPAGPGGPIGPGGPVGPGRQGGPDGFGPYGAQQPPRREKKGPGWGATIAIGLVAALLGGALAFGGNYALSSLQEDEPRKVAEETIETPDWTQVAEKTSESVMSIQVGTRGQVQGLGSGALYDDQGHVITNNHVVAPADTPDGEIAVTMKNGETTEAKIVGRDPSTDIAIIKLEQVPDGVKPLVIGDSKKLTVGDPVMALGNPLGLANTVTTGIVSALDRPVSTENIGEDASSQEKELTITNAIQTDAAINPGNSGGPLVNGDGEFIGVNSAAASLSQGEGGQSGSIGIGFAIPANQAVMIADQLISSGKAQHPFLGITLTDGHINSGGISRGSAKVQSVAGGSPASKAGIKDGDDIVEVAGTKVNNAIALRALVRAQPVNTPVEVTVVRGGKEQKLDVTLVLQ</sequence>
<name>A0A2H1IUB0_BRELN</name>
<organism evidence="6 7">
    <name type="scientific">Brevibacterium linens</name>
    <dbReference type="NCBI Taxonomy" id="1703"/>
    <lineage>
        <taxon>Bacteria</taxon>
        <taxon>Bacillati</taxon>
        <taxon>Actinomycetota</taxon>
        <taxon>Actinomycetes</taxon>
        <taxon>Micrococcales</taxon>
        <taxon>Brevibacteriaceae</taxon>
        <taxon>Brevibacterium</taxon>
    </lineage>
</organism>
<feature type="compositionally biased region" description="Low complexity" evidence="4">
    <location>
        <begin position="96"/>
        <end position="115"/>
    </location>
</feature>